<name>A0A061J3Q8_TRYRA</name>
<feature type="modified residue" description="N6-(pyridoxal phosphate)lysine" evidence="4">
    <location>
        <position position="248"/>
    </location>
</feature>
<evidence type="ECO:0000256" key="3">
    <source>
        <dbReference type="ARBA" id="ARBA00022898"/>
    </source>
</evidence>
<dbReference type="InterPro" id="IPR037158">
    <property type="entry name" value="Thr_synth_N_sf"/>
</dbReference>
<comment type="cofactor">
    <cofactor evidence="1 4">
        <name>pyridoxal 5'-phosphate</name>
        <dbReference type="ChEBI" id="CHEBI:597326"/>
    </cofactor>
</comment>
<proteinExistence type="inferred from homology"/>
<evidence type="ECO:0000313" key="7">
    <source>
        <dbReference type="EMBL" id="ESL09499.1"/>
    </source>
</evidence>
<organism evidence="7 8">
    <name type="scientific">Trypanosoma rangeli SC58</name>
    <dbReference type="NCBI Taxonomy" id="429131"/>
    <lineage>
        <taxon>Eukaryota</taxon>
        <taxon>Discoba</taxon>
        <taxon>Euglenozoa</taxon>
        <taxon>Kinetoplastea</taxon>
        <taxon>Metakinetoplastina</taxon>
        <taxon>Trypanosomatida</taxon>
        <taxon>Trypanosomatidae</taxon>
        <taxon>Trypanosoma</taxon>
        <taxon>Herpetosoma</taxon>
    </lineage>
</organism>
<dbReference type="PANTHER" id="PTHR43515">
    <property type="entry name" value="THREONINE SYNTHASE-LIKE 1"/>
    <property type="match status" value="1"/>
</dbReference>
<dbReference type="Gene3D" id="3.40.50.1100">
    <property type="match status" value="2"/>
</dbReference>
<evidence type="ECO:0000256" key="4">
    <source>
        <dbReference type="PIRSR" id="PIRSR604450-51"/>
    </source>
</evidence>
<dbReference type="EMBL" id="AUPL01002778">
    <property type="protein sequence ID" value="ESL09499.1"/>
    <property type="molecule type" value="Genomic_DNA"/>
</dbReference>
<comment type="caution">
    <text evidence="7">The sequence shown here is derived from an EMBL/GenBank/DDBJ whole genome shotgun (WGS) entry which is preliminary data.</text>
</comment>
<dbReference type="InterPro" id="IPR036052">
    <property type="entry name" value="TrpB-like_PALP_sf"/>
</dbReference>
<dbReference type="PANTHER" id="PTHR43515:SF1">
    <property type="entry name" value="THREONINE SYNTHASE-LIKE 1"/>
    <property type="match status" value="1"/>
</dbReference>
<protein>
    <submittedName>
        <fullName evidence="7">Threonine synthase</fullName>
    </submittedName>
</protein>
<dbReference type="AlphaFoldDB" id="A0A061J3Q8"/>
<gene>
    <name evidence="7" type="ORF">TRSC58_02778</name>
</gene>
<dbReference type="InterPro" id="IPR029144">
    <property type="entry name" value="Thr_synth_N"/>
</dbReference>
<dbReference type="Gene3D" id="3.90.1380.10">
    <property type="entry name" value="Threonine synthase, N-terminal domain"/>
    <property type="match status" value="1"/>
</dbReference>
<dbReference type="InterPro" id="IPR004450">
    <property type="entry name" value="Thr_synthase-like"/>
</dbReference>
<feature type="domain" description="Threonine synthase N-terminal" evidence="6">
    <location>
        <begin position="103"/>
        <end position="185"/>
    </location>
</feature>
<evidence type="ECO:0000256" key="2">
    <source>
        <dbReference type="ARBA" id="ARBA00005517"/>
    </source>
</evidence>
<evidence type="ECO:0000259" key="6">
    <source>
        <dbReference type="Pfam" id="PF14821"/>
    </source>
</evidence>
<evidence type="ECO:0000313" key="8">
    <source>
        <dbReference type="Proteomes" id="UP000031737"/>
    </source>
</evidence>
<evidence type="ECO:0000256" key="1">
    <source>
        <dbReference type="ARBA" id="ARBA00001933"/>
    </source>
</evidence>
<accession>A0A061J3Q8</accession>
<dbReference type="Pfam" id="PF24857">
    <property type="entry name" value="THR4_C"/>
    <property type="match status" value="1"/>
</dbReference>
<dbReference type="InterPro" id="IPR001926">
    <property type="entry name" value="TrpB-like_PALP"/>
</dbReference>
<keyword evidence="8" id="KW-1185">Reference proteome</keyword>
<dbReference type="SUPFAM" id="SSF53686">
    <property type="entry name" value="Tryptophan synthase beta subunit-like PLP-dependent enzymes"/>
    <property type="match status" value="1"/>
</dbReference>
<dbReference type="NCBIfam" id="TIGR00260">
    <property type="entry name" value="thrC"/>
    <property type="match status" value="1"/>
</dbReference>
<dbReference type="VEuPathDB" id="TriTrypDB:TRSC58_02778"/>
<feature type="domain" description="Tryptophan synthase beta chain-like PALP" evidence="5">
    <location>
        <begin position="234"/>
        <end position="500"/>
    </location>
</feature>
<reference evidence="7 8" key="1">
    <citation type="submission" date="2013-07" db="EMBL/GenBank/DDBJ databases">
        <authorList>
            <person name="Stoco P.H."/>
            <person name="Wagner G."/>
            <person name="Gerber A."/>
            <person name="Zaha A."/>
            <person name="Thompson C."/>
            <person name="Bartholomeu D.C."/>
            <person name="Luckemeyer D.D."/>
            <person name="Bahia D."/>
            <person name="Loreto E."/>
            <person name="Prestes E.B."/>
            <person name="Lima F.M."/>
            <person name="Rodrigues-Luiz G."/>
            <person name="Vallejo G.A."/>
            <person name="Filho J.F."/>
            <person name="Monteiro K.M."/>
            <person name="Tyler K.M."/>
            <person name="de Almeida L.G."/>
            <person name="Ortiz M.F."/>
            <person name="Siervo M.A."/>
            <person name="de Moraes M.H."/>
            <person name="Cunha O.L."/>
            <person name="Mendonca-Neto R."/>
            <person name="Silva R."/>
            <person name="Teixeira S.M."/>
            <person name="Murta S.M."/>
            <person name="Sincero T.C."/>
            <person name="Mendes T.A."/>
            <person name="Urmenyi T.P."/>
            <person name="Silva V.G."/>
            <person name="da Rocha W.D."/>
            <person name="Andersson B."/>
            <person name="Romanha A.J."/>
            <person name="Steindel M."/>
            <person name="de Vasconcelos A.T."/>
            <person name="Grisard E.C."/>
        </authorList>
    </citation>
    <scope>NUCLEOTIDE SEQUENCE [LARGE SCALE GENOMIC DNA]</scope>
    <source>
        <strain evidence="7 8">SC58</strain>
    </source>
</reference>
<keyword evidence="3 4" id="KW-0663">Pyridoxal phosphate</keyword>
<dbReference type="OrthoDB" id="5203861at2759"/>
<dbReference type="Pfam" id="PF00291">
    <property type="entry name" value="PALP"/>
    <property type="match status" value="1"/>
</dbReference>
<dbReference type="GO" id="GO:0005737">
    <property type="term" value="C:cytoplasm"/>
    <property type="evidence" value="ECO:0007669"/>
    <property type="project" value="TreeGrafter"/>
</dbReference>
<comment type="similarity">
    <text evidence="2">Belongs to the threonine synthase family.</text>
</comment>
<dbReference type="Proteomes" id="UP000031737">
    <property type="component" value="Unassembled WGS sequence"/>
</dbReference>
<dbReference type="Pfam" id="PF14821">
    <property type="entry name" value="Thr_synth_N"/>
    <property type="match status" value="1"/>
</dbReference>
<evidence type="ECO:0000259" key="5">
    <source>
        <dbReference type="Pfam" id="PF00291"/>
    </source>
</evidence>
<sequence length="672" mass="72880">MILLHVTGSAPLAAREDVERALLAAYVPTRFTLHPPHEAEKEGAVPGAAAAATTSSFQLLLEAHDAPLANPQAVPYDCRFFWTPASTTTEVVEEVTSLLDGRRFTSTRGAIDASTTFLTVVRDGLAPDSGLYSLQRIPKMTASQLRYFCTNPTLSYVEGAQLVLERLVDATIRPATLHTLLAEAYAPARWSGRSDVCPVTPLLLDGGANAAGAPHPSAADASVAAAPDAHWNDMWLLELYHGPTAAFKDFALQLFPRYFDFATTHACHTAPPSYMILTATSGDTGVAAISGFVNAGSPSRVMVLYPLHGVSPVQQIQMLSYDDGDSVRVYGVNSDFDFCQSTVKHVFANRPLAQRLWGDAGVRLSSANSINWGRLIPQVVYYFWAYHHFVQQKRLQLGDPLDVVVPCGNFGNILAAFLAKRMGLSLGTLVVASNRNDVLFEFMRTGHYDVRQRRLVPTASPSIDILKASNVERFLYLLADGDAAFVAAQMRCLETEGHFALEGDALAVMREEFWSARCTEQECAATIKAVYEASAGRLLDPHTAVAVFAARQFRLFQLEHGVAPRPLVIASTAHWAKFPGSVLHALRGEDMAHDVSTRTTKTPGEGAAENSVRTCRGLYDEILAQCPHVAVHPALDAALTVAETKAMTPRDLAADVSCVEEELLKFVTVNSA</sequence>